<evidence type="ECO:0000313" key="1">
    <source>
        <dbReference type="EMBL" id="CEN59969.1"/>
    </source>
</evidence>
<dbReference type="Gene3D" id="3.30.530.20">
    <property type="match status" value="1"/>
</dbReference>
<dbReference type="Proteomes" id="UP000054771">
    <property type="component" value="Unassembled WGS sequence"/>
</dbReference>
<protein>
    <submittedName>
        <fullName evidence="1">Uncharacterized protein</fullName>
    </submittedName>
</protein>
<dbReference type="EMBL" id="CDMC01000002">
    <property type="protein sequence ID" value="CEN59969.1"/>
    <property type="molecule type" value="Genomic_DNA"/>
</dbReference>
<evidence type="ECO:0000313" key="2">
    <source>
        <dbReference type="Proteomes" id="UP000054771"/>
    </source>
</evidence>
<proteinExistence type="predicted"/>
<organism evidence="1 2">
    <name type="scientific">Aspergillus calidoustus</name>
    <dbReference type="NCBI Taxonomy" id="454130"/>
    <lineage>
        <taxon>Eukaryota</taxon>
        <taxon>Fungi</taxon>
        <taxon>Dikarya</taxon>
        <taxon>Ascomycota</taxon>
        <taxon>Pezizomycotina</taxon>
        <taxon>Eurotiomycetes</taxon>
        <taxon>Eurotiomycetidae</taxon>
        <taxon>Eurotiales</taxon>
        <taxon>Aspergillaceae</taxon>
        <taxon>Aspergillus</taxon>
        <taxon>Aspergillus subgen. Nidulantes</taxon>
    </lineage>
</organism>
<dbReference type="SUPFAM" id="SSF55961">
    <property type="entry name" value="Bet v1-like"/>
    <property type="match status" value="1"/>
</dbReference>
<accession>A0A0U5CMM8</accession>
<dbReference type="AlphaFoldDB" id="A0A0U5CMM8"/>
<keyword evidence="2" id="KW-1185">Reference proteome</keyword>
<dbReference type="OrthoDB" id="509124at2759"/>
<gene>
    <name evidence="1" type="ORF">ASPCAL02410</name>
</gene>
<sequence length="166" mass="19027">MVYPHRHLHLARMKHVHSPGHHPRTTRVQLELDDLPTYPPIRYSLSFHMRVNPSQGSSSTVHVVPVIVTEFSAPDTASKTPARIVWAGDSDIKGALGVPPSLLRAERVHEVEEVDDGVTEVRNWEAQVGVLAYLVRWVYGRRLRKSFDIWVRDLKVHIENREMDDC</sequence>
<reference evidence="2" key="1">
    <citation type="journal article" date="2016" name="Genome Announc.">
        <title>Draft genome sequences of fungus Aspergillus calidoustus.</title>
        <authorList>
            <person name="Horn F."/>
            <person name="Linde J."/>
            <person name="Mattern D.J."/>
            <person name="Walther G."/>
            <person name="Guthke R."/>
            <person name="Scherlach K."/>
            <person name="Martin K."/>
            <person name="Brakhage A.A."/>
            <person name="Petzke L."/>
            <person name="Valiante V."/>
        </authorList>
    </citation>
    <scope>NUCLEOTIDE SEQUENCE [LARGE SCALE GENOMIC DNA]</scope>
    <source>
        <strain evidence="2">SF006504</strain>
    </source>
</reference>
<dbReference type="InterPro" id="IPR023393">
    <property type="entry name" value="START-like_dom_sf"/>
</dbReference>
<name>A0A0U5CMM8_ASPCI</name>